<evidence type="ECO:0000313" key="4">
    <source>
        <dbReference type="Proteomes" id="UP001609219"/>
    </source>
</evidence>
<evidence type="ECO:0000313" key="3">
    <source>
        <dbReference type="Proteomes" id="UP001609175"/>
    </source>
</evidence>
<protein>
    <submittedName>
        <fullName evidence="2">Uncharacterized protein</fullName>
    </submittedName>
</protein>
<evidence type="ECO:0000313" key="1">
    <source>
        <dbReference type="EMBL" id="MFH5207894.1"/>
    </source>
</evidence>
<organism evidence="2 4">
    <name type="scientific">Antrihabitans spumae</name>
    <dbReference type="NCBI Taxonomy" id="3373370"/>
    <lineage>
        <taxon>Bacteria</taxon>
        <taxon>Bacillati</taxon>
        <taxon>Actinomycetota</taxon>
        <taxon>Actinomycetes</taxon>
        <taxon>Mycobacteriales</taxon>
        <taxon>Nocardiaceae</taxon>
        <taxon>Antrihabitans</taxon>
    </lineage>
</organism>
<dbReference type="EMBL" id="JBIMSO010000031">
    <property type="protein sequence ID" value="MFH5207894.1"/>
    <property type="molecule type" value="Genomic_DNA"/>
</dbReference>
<sequence length="159" mass="17195">MPLGLFSAIYVYWAGYRNCLQNRIGKLLGGGPCSVLQDPGELPPGVFLEGRVYGHGRAIDLDRAVLDPLQHWLDTGSTNVRDSLSQEDCRRVAVLVVASSGSQSLSLLLSLTKDFPDTESVPSQSLNLPAEIDVLIVVVGDQVLSFTASNGWKRVIRAT</sequence>
<dbReference type="Proteomes" id="UP001609175">
    <property type="component" value="Unassembled WGS sequence"/>
</dbReference>
<gene>
    <name evidence="1" type="ORF">ACHIPZ_06650</name>
    <name evidence="2" type="ORF">ACHIRB_30390</name>
</gene>
<accession>A0ABW7KI57</accession>
<name>A0ABW7KI57_9NOCA</name>
<evidence type="ECO:0000313" key="2">
    <source>
        <dbReference type="EMBL" id="MFH5232845.1"/>
    </source>
</evidence>
<dbReference type="RefSeq" id="WP_395113332.1">
    <property type="nucleotide sequence ID" value="NZ_JBIMSN010000163.1"/>
</dbReference>
<proteinExistence type="predicted"/>
<dbReference type="EMBL" id="JBIMSN010000163">
    <property type="protein sequence ID" value="MFH5232845.1"/>
    <property type="molecule type" value="Genomic_DNA"/>
</dbReference>
<keyword evidence="4" id="KW-1185">Reference proteome</keyword>
<comment type="caution">
    <text evidence="2">The sequence shown here is derived from an EMBL/GenBank/DDBJ whole genome shotgun (WGS) entry which is preliminary data.</text>
</comment>
<dbReference type="Proteomes" id="UP001609219">
    <property type="component" value="Unassembled WGS sequence"/>
</dbReference>
<reference evidence="3 4" key="1">
    <citation type="submission" date="2024-10" db="EMBL/GenBank/DDBJ databases">
        <authorList>
            <person name="Riesco R."/>
        </authorList>
    </citation>
    <scope>NUCLEOTIDE SEQUENCE [LARGE SCALE GENOMIC DNA]</scope>
    <source>
        <strain evidence="1 3">NCIMB 15449</strain>
        <strain evidence="2 4">NCIMB 15450</strain>
    </source>
</reference>